<feature type="domain" description="Thiamine phosphate synthase/TenI" evidence="14">
    <location>
        <begin position="316"/>
        <end position="486"/>
    </location>
</feature>
<dbReference type="GO" id="GO:0004789">
    <property type="term" value="F:thiamine-phosphate diphosphorylase activity"/>
    <property type="evidence" value="ECO:0007669"/>
    <property type="project" value="UniProtKB-EC"/>
</dbReference>
<evidence type="ECO:0000256" key="3">
    <source>
        <dbReference type="ARBA" id="ARBA00022723"/>
    </source>
</evidence>
<evidence type="ECO:0000256" key="10">
    <source>
        <dbReference type="ARBA" id="ARBA00047334"/>
    </source>
</evidence>
<dbReference type="PANTHER" id="PTHR20858">
    <property type="entry name" value="PHOSPHOMETHYLPYRIMIDINE KINASE"/>
    <property type="match status" value="1"/>
</dbReference>
<comment type="catalytic activity">
    <reaction evidence="11 13">
        <text>2-(2-carboxy-4-methylthiazol-5-yl)ethyl phosphate + 4-amino-2-methyl-5-(diphosphooxymethyl)pyrimidine + 2 H(+) = thiamine phosphate + CO2 + diphosphate</text>
        <dbReference type="Rhea" id="RHEA:47848"/>
        <dbReference type="ChEBI" id="CHEBI:15378"/>
        <dbReference type="ChEBI" id="CHEBI:16526"/>
        <dbReference type="ChEBI" id="CHEBI:33019"/>
        <dbReference type="ChEBI" id="CHEBI:37575"/>
        <dbReference type="ChEBI" id="CHEBI:57841"/>
        <dbReference type="ChEBI" id="CHEBI:62890"/>
        <dbReference type="EC" id="2.5.1.3"/>
    </reaction>
</comment>
<comment type="caution">
    <text evidence="13">Lacks conserved residue(s) required for the propagation of feature annotation.</text>
</comment>
<keyword evidence="2 13" id="KW-0808">Transferase</keyword>
<reference evidence="17" key="1">
    <citation type="journal article" date="2019" name="Int. J. Syst. Evol. Microbiol.">
        <title>The Global Catalogue of Microorganisms (GCM) 10K type strain sequencing project: providing services to taxonomists for standard genome sequencing and annotation.</title>
        <authorList>
            <consortium name="The Broad Institute Genomics Platform"/>
            <consortium name="The Broad Institute Genome Sequencing Center for Infectious Disease"/>
            <person name="Wu L."/>
            <person name="Ma J."/>
        </authorList>
    </citation>
    <scope>NUCLEOTIDE SEQUENCE [LARGE SCALE GENOMIC DNA]</scope>
    <source>
        <strain evidence="17">KCTC 42730</strain>
    </source>
</reference>
<comment type="similarity">
    <text evidence="13">Belongs to the thiamine-phosphate synthase family.</text>
</comment>
<dbReference type="InterPro" id="IPR036206">
    <property type="entry name" value="ThiamineP_synth_sf"/>
</dbReference>
<evidence type="ECO:0000256" key="8">
    <source>
        <dbReference type="ARBA" id="ARBA00022977"/>
    </source>
</evidence>
<dbReference type="NCBIfam" id="TIGR00097">
    <property type="entry name" value="HMP-P_kinase"/>
    <property type="match status" value="1"/>
</dbReference>
<dbReference type="RefSeq" id="WP_377126764.1">
    <property type="nucleotide sequence ID" value="NZ_JBHRSD010000031.1"/>
</dbReference>
<dbReference type="Pfam" id="PF02581">
    <property type="entry name" value="TMP-TENI"/>
    <property type="match status" value="1"/>
</dbReference>
<evidence type="ECO:0000313" key="17">
    <source>
        <dbReference type="Proteomes" id="UP001595453"/>
    </source>
</evidence>
<evidence type="ECO:0000256" key="7">
    <source>
        <dbReference type="ARBA" id="ARBA00022842"/>
    </source>
</evidence>
<feature type="binding site" evidence="13">
    <location>
        <position position="385"/>
    </location>
    <ligand>
        <name>Mg(2+)</name>
        <dbReference type="ChEBI" id="CHEBI:18420"/>
    </ligand>
</feature>
<keyword evidence="8 13" id="KW-0784">Thiamine biosynthesis</keyword>
<dbReference type="Pfam" id="PF08543">
    <property type="entry name" value="Phos_pyr_kin"/>
    <property type="match status" value="1"/>
</dbReference>
<evidence type="ECO:0000259" key="15">
    <source>
        <dbReference type="Pfam" id="PF08543"/>
    </source>
</evidence>
<gene>
    <name evidence="13 16" type="primary">thiE</name>
    <name evidence="16" type="ORF">ACFOEE_16475</name>
</gene>
<evidence type="ECO:0000256" key="13">
    <source>
        <dbReference type="HAMAP-Rule" id="MF_00097"/>
    </source>
</evidence>
<accession>A0ABV7CNK6</accession>
<evidence type="ECO:0000256" key="11">
    <source>
        <dbReference type="ARBA" id="ARBA00047851"/>
    </source>
</evidence>
<keyword evidence="3 13" id="KW-0479">Metal-binding</keyword>
<keyword evidence="4" id="KW-0547">Nucleotide-binding</keyword>
<proteinExistence type="inferred from homology"/>
<feature type="binding site" evidence="13">
    <location>
        <begin position="333"/>
        <end position="337"/>
    </location>
    <ligand>
        <name>4-amino-2-methyl-5-(diphosphooxymethyl)pyrimidine</name>
        <dbReference type="ChEBI" id="CHEBI:57841"/>
    </ligand>
</feature>
<protein>
    <recommendedName>
        <fullName evidence="13">Thiamine-phosphate synthase</fullName>
        <shortName evidence="13">TP synthase</shortName>
        <shortName evidence="13">TPS</shortName>
        <ecNumber evidence="13">2.5.1.3</ecNumber>
    </recommendedName>
    <alternativeName>
        <fullName evidence="13">Thiamine-phosphate pyrophosphorylase</fullName>
        <shortName evidence="13">TMP pyrophosphorylase</shortName>
        <shortName evidence="13">TMP-PPase</shortName>
    </alternativeName>
</protein>
<keyword evidence="6" id="KW-0067">ATP-binding</keyword>
<dbReference type="NCBIfam" id="TIGR00693">
    <property type="entry name" value="thiE"/>
    <property type="match status" value="1"/>
</dbReference>
<dbReference type="CDD" id="cd00564">
    <property type="entry name" value="TMP_TenI"/>
    <property type="match status" value="1"/>
</dbReference>
<comment type="caution">
    <text evidence="16">The sequence shown here is derived from an EMBL/GenBank/DDBJ whole genome shotgun (WGS) entry which is preliminary data.</text>
</comment>
<dbReference type="PANTHER" id="PTHR20858:SF17">
    <property type="entry name" value="HYDROXYMETHYLPYRIMIDINE_PHOSPHOMETHYLPYRIMIDINE KINASE THI20-RELATED"/>
    <property type="match status" value="1"/>
</dbReference>
<dbReference type="Gene3D" id="3.20.20.70">
    <property type="entry name" value="Aldolase class I"/>
    <property type="match status" value="1"/>
</dbReference>
<dbReference type="SUPFAM" id="SSF51391">
    <property type="entry name" value="Thiamin phosphate synthase"/>
    <property type="match status" value="1"/>
</dbReference>
<dbReference type="Gene3D" id="3.40.1190.20">
    <property type="match status" value="1"/>
</dbReference>
<evidence type="ECO:0000256" key="5">
    <source>
        <dbReference type="ARBA" id="ARBA00022777"/>
    </source>
</evidence>
<dbReference type="InterPro" id="IPR022998">
    <property type="entry name" value="ThiamineP_synth_TenI"/>
</dbReference>
<feature type="binding site" evidence="13">
    <location>
        <position position="463"/>
    </location>
    <ligand>
        <name>2-[(2R,5Z)-2-carboxy-4-methylthiazol-5(2H)-ylidene]ethyl phosphate</name>
        <dbReference type="ChEBI" id="CHEBI:62899"/>
    </ligand>
</feature>
<name>A0ABV7CNK6_9GAMM</name>
<comment type="catalytic activity">
    <reaction evidence="10 13">
        <text>4-methyl-5-(2-phosphooxyethyl)-thiazole + 4-amino-2-methyl-5-(diphosphooxymethyl)pyrimidine + H(+) = thiamine phosphate + diphosphate</text>
        <dbReference type="Rhea" id="RHEA:22328"/>
        <dbReference type="ChEBI" id="CHEBI:15378"/>
        <dbReference type="ChEBI" id="CHEBI:33019"/>
        <dbReference type="ChEBI" id="CHEBI:37575"/>
        <dbReference type="ChEBI" id="CHEBI:57841"/>
        <dbReference type="ChEBI" id="CHEBI:58296"/>
        <dbReference type="EC" id="2.5.1.3"/>
    </reaction>
</comment>
<dbReference type="EC" id="2.5.1.3" evidence="13"/>
<dbReference type="CDD" id="cd01169">
    <property type="entry name" value="HMPP_kinase"/>
    <property type="match status" value="1"/>
</dbReference>
<dbReference type="SUPFAM" id="SSF53613">
    <property type="entry name" value="Ribokinase-like"/>
    <property type="match status" value="1"/>
</dbReference>
<evidence type="ECO:0000256" key="1">
    <source>
        <dbReference type="ARBA" id="ARBA00005165"/>
    </source>
</evidence>
<keyword evidence="7 13" id="KW-0460">Magnesium</keyword>
<keyword evidence="17" id="KW-1185">Reference proteome</keyword>
<comment type="catalytic activity">
    <reaction evidence="12 13">
        <text>2-[(2R,5Z)-2-carboxy-4-methylthiazol-5(2H)-ylidene]ethyl phosphate + 4-amino-2-methyl-5-(diphosphooxymethyl)pyrimidine + 2 H(+) = thiamine phosphate + CO2 + diphosphate</text>
        <dbReference type="Rhea" id="RHEA:47844"/>
        <dbReference type="ChEBI" id="CHEBI:15378"/>
        <dbReference type="ChEBI" id="CHEBI:16526"/>
        <dbReference type="ChEBI" id="CHEBI:33019"/>
        <dbReference type="ChEBI" id="CHEBI:37575"/>
        <dbReference type="ChEBI" id="CHEBI:57841"/>
        <dbReference type="ChEBI" id="CHEBI:62899"/>
        <dbReference type="EC" id="2.5.1.3"/>
    </reaction>
</comment>
<evidence type="ECO:0000259" key="14">
    <source>
        <dbReference type="Pfam" id="PF02581"/>
    </source>
</evidence>
<sequence>MSEIVWTIAGSDSGGGAGIQADLKAMHSFGVHGCSVVTALTAQNSVAVEAINSVSNEVLESQILALAKDMPAKVIKIGMLATVAQVELVAEHLRYAKRTWAVPPVVVYDPVAIASSGERLTEEDTIAALKQHLLPVVDVITPNTQETQLLTGVYLIGPSAVREAAAKLHAFGISQVVIKGGHWDYPKGYCIDYASCGDEAFWLGSASIQTPHSHGTGCSFASALAACLAKDYPLKDAFILAKAYINQGLKAAVRIGEGFGPVAHLGFPYDLDDYPQVIEGGSWLGDELDLPCPHPERLAAGFASIDDELGLYAVVDSVAWVEKCLAAGVKTVQLRIKDADAANLATDIQTAIAHGKLYGGRVFINDHWQLAIKHGAYGIHLGQEDLAEADLAAIQQAGICLGVSTHGFYEMLRAHQYKPSYLAFGAIYPTTTKDMTGQIQGLNKLQHFVPLMAEHYPTVAIGGINLERATAVAATGVGSVAVVRAITEAEDYRVAIAQLQQAIGSL</sequence>
<feature type="binding site" evidence="13">
    <location>
        <position position="366"/>
    </location>
    <ligand>
        <name>Mg(2+)</name>
        <dbReference type="ChEBI" id="CHEBI:18420"/>
    </ligand>
</feature>
<comment type="pathway">
    <text evidence="1 13">Cofactor biosynthesis; thiamine diphosphate biosynthesis; thiamine phosphate from 4-amino-2-methyl-5-diphosphomethylpyrimidine and 4-methyl-5-(2-phosphoethyl)-thiazole: step 1/1.</text>
</comment>
<evidence type="ECO:0000256" key="9">
    <source>
        <dbReference type="ARBA" id="ARBA00023268"/>
    </source>
</evidence>
<dbReference type="InterPro" id="IPR004399">
    <property type="entry name" value="HMP/HMP-P_kinase_dom"/>
</dbReference>
<keyword evidence="9" id="KW-0511">Multifunctional enzyme</keyword>
<dbReference type="Proteomes" id="UP001595453">
    <property type="component" value="Unassembled WGS sequence"/>
</dbReference>
<feature type="domain" description="Pyridoxamine kinase/Phosphomethylpyrimidine kinase" evidence="15">
    <location>
        <begin position="12"/>
        <end position="262"/>
    </location>
</feature>
<evidence type="ECO:0000256" key="12">
    <source>
        <dbReference type="ARBA" id="ARBA00047883"/>
    </source>
</evidence>
<comment type="cofactor">
    <cofactor evidence="13">
        <name>Mg(2+)</name>
        <dbReference type="ChEBI" id="CHEBI:18420"/>
    </cofactor>
    <text evidence="13">Binds 1 Mg(2+) ion per subunit.</text>
</comment>
<dbReference type="HAMAP" id="MF_00097">
    <property type="entry name" value="TMP_synthase"/>
    <property type="match status" value="1"/>
</dbReference>
<feature type="binding site" evidence="13">
    <location>
        <position position="365"/>
    </location>
    <ligand>
        <name>4-amino-2-methyl-5-(diphosphooxymethyl)pyrimidine</name>
        <dbReference type="ChEBI" id="CHEBI:57841"/>
    </ligand>
</feature>
<feature type="binding site" evidence="13">
    <location>
        <position position="433"/>
    </location>
    <ligand>
        <name>4-amino-2-methyl-5-(diphosphooxymethyl)pyrimidine</name>
        <dbReference type="ChEBI" id="CHEBI:57841"/>
    </ligand>
</feature>
<feature type="binding site" evidence="13">
    <location>
        <begin position="430"/>
        <end position="432"/>
    </location>
    <ligand>
        <name>2-[(2R,5Z)-2-carboxy-4-methylthiazol-5(2H)-ylidene]ethyl phosphate</name>
        <dbReference type="ChEBI" id="CHEBI:62899"/>
    </ligand>
</feature>
<dbReference type="InterPro" id="IPR013785">
    <property type="entry name" value="Aldolase_TIM"/>
</dbReference>
<comment type="function">
    <text evidence="13">Condenses 4-methyl-5-(beta-hydroxyethyl)thiazole monophosphate (THZ-P) and 2-methyl-4-amino-5-hydroxymethyl pyrimidine pyrophosphate (HMP-PP) to form thiamine monophosphate (TMP).</text>
</comment>
<evidence type="ECO:0000313" key="16">
    <source>
        <dbReference type="EMBL" id="MFC3034102.1"/>
    </source>
</evidence>
<dbReference type="EMBL" id="JBHRSD010000031">
    <property type="protein sequence ID" value="MFC3034102.1"/>
    <property type="molecule type" value="Genomic_DNA"/>
</dbReference>
<organism evidence="16 17">
    <name type="scientific">Pseudoalteromonas fenneropenaei</name>
    <dbReference type="NCBI Taxonomy" id="1737459"/>
    <lineage>
        <taxon>Bacteria</taxon>
        <taxon>Pseudomonadati</taxon>
        <taxon>Pseudomonadota</taxon>
        <taxon>Gammaproteobacteria</taxon>
        <taxon>Alteromonadales</taxon>
        <taxon>Pseudoalteromonadaceae</taxon>
        <taxon>Pseudoalteromonas</taxon>
    </lineage>
</organism>
<evidence type="ECO:0000256" key="6">
    <source>
        <dbReference type="ARBA" id="ARBA00022840"/>
    </source>
</evidence>
<dbReference type="InterPro" id="IPR013749">
    <property type="entry name" value="PM/HMP-P_kinase-1"/>
</dbReference>
<dbReference type="NCBIfam" id="NF002904">
    <property type="entry name" value="PRK03512.1"/>
    <property type="match status" value="1"/>
</dbReference>
<keyword evidence="5" id="KW-0418">Kinase</keyword>
<evidence type="ECO:0000256" key="4">
    <source>
        <dbReference type="ARBA" id="ARBA00022741"/>
    </source>
</evidence>
<feature type="binding site" evidence="13">
    <location>
        <position position="404"/>
    </location>
    <ligand>
        <name>4-amino-2-methyl-5-(diphosphooxymethyl)pyrimidine</name>
        <dbReference type="ChEBI" id="CHEBI:57841"/>
    </ligand>
</feature>
<dbReference type="InterPro" id="IPR034291">
    <property type="entry name" value="TMP_synthase"/>
</dbReference>
<evidence type="ECO:0000256" key="2">
    <source>
        <dbReference type="ARBA" id="ARBA00022679"/>
    </source>
</evidence>
<dbReference type="InterPro" id="IPR029056">
    <property type="entry name" value="Ribokinase-like"/>
</dbReference>